<feature type="compositionally biased region" description="Polar residues" evidence="2">
    <location>
        <begin position="850"/>
        <end position="860"/>
    </location>
</feature>
<dbReference type="GO" id="GO:0005874">
    <property type="term" value="C:microtubule"/>
    <property type="evidence" value="ECO:0007669"/>
    <property type="project" value="TreeGrafter"/>
</dbReference>
<accession>A0A9W7E6M3</accession>
<dbReference type="SMART" id="SM00053">
    <property type="entry name" value="DYNc"/>
    <property type="match status" value="1"/>
</dbReference>
<evidence type="ECO:0000256" key="1">
    <source>
        <dbReference type="SAM" id="Coils"/>
    </source>
</evidence>
<feature type="region of interest" description="Disordered" evidence="2">
    <location>
        <begin position="702"/>
        <end position="730"/>
    </location>
</feature>
<dbReference type="Proteomes" id="UP001165082">
    <property type="component" value="Unassembled WGS sequence"/>
</dbReference>
<feature type="signal peptide" evidence="3">
    <location>
        <begin position="1"/>
        <end position="19"/>
    </location>
</feature>
<dbReference type="EMBL" id="BRXZ01001310">
    <property type="protein sequence ID" value="GMH67967.1"/>
    <property type="molecule type" value="Genomic_DNA"/>
</dbReference>
<keyword evidence="1" id="KW-0175">Coiled coil</keyword>
<dbReference type="GO" id="GO:0016020">
    <property type="term" value="C:membrane"/>
    <property type="evidence" value="ECO:0007669"/>
    <property type="project" value="TreeGrafter"/>
</dbReference>
<feature type="coiled-coil region" evidence="1">
    <location>
        <begin position="814"/>
        <end position="844"/>
    </location>
</feature>
<feature type="compositionally biased region" description="Basic residues" evidence="2">
    <location>
        <begin position="875"/>
        <end position="885"/>
    </location>
</feature>
<evidence type="ECO:0000256" key="3">
    <source>
        <dbReference type="SAM" id="SignalP"/>
    </source>
</evidence>
<dbReference type="PANTHER" id="PTHR11566">
    <property type="entry name" value="DYNAMIN"/>
    <property type="match status" value="1"/>
</dbReference>
<dbReference type="AlphaFoldDB" id="A0A9W7E6M3"/>
<dbReference type="PANTHER" id="PTHR11566:SF78">
    <property type="entry name" value="DYNAMIN-LIKE PROTEIN ARC5"/>
    <property type="match status" value="1"/>
</dbReference>
<feature type="domain" description="Dynamin-type G" evidence="4">
    <location>
        <begin position="106"/>
        <end position="411"/>
    </location>
</feature>
<evidence type="ECO:0000256" key="2">
    <source>
        <dbReference type="SAM" id="MobiDB-lite"/>
    </source>
</evidence>
<feature type="chain" id="PRO_5040847860" description="Dynamin-type G domain-containing protein" evidence="3">
    <location>
        <begin position="20"/>
        <end position="885"/>
    </location>
</feature>
<dbReference type="InterPro" id="IPR030381">
    <property type="entry name" value="G_DYNAMIN_dom"/>
</dbReference>
<comment type="caution">
    <text evidence="5">The sequence shown here is derived from an EMBL/GenBank/DDBJ whole genome shotgun (WGS) entry which is preliminary data.</text>
</comment>
<proteinExistence type="predicted"/>
<feature type="compositionally biased region" description="Basic and acidic residues" evidence="2">
    <location>
        <begin position="702"/>
        <end position="711"/>
    </location>
</feature>
<dbReference type="GO" id="GO:0003924">
    <property type="term" value="F:GTPase activity"/>
    <property type="evidence" value="ECO:0007669"/>
    <property type="project" value="InterPro"/>
</dbReference>
<gene>
    <name evidence="5" type="ORF">TrRE_jg10005</name>
</gene>
<dbReference type="GO" id="GO:0005525">
    <property type="term" value="F:GTP binding"/>
    <property type="evidence" value="ECO:0007669"/>
    <property type="project" value="InterPro"/>
</dbReference>
<dbReference type="Pfam" id="PF00350">
    <property type="entry name" value="Dynamin_N"/>
    <property type="match status" value="1"/>
</dbReference>
<dbReference type="InterPro" id="IPR045063">
    <property type="entry name" value="Dynamin_N"/>
</dbReference>
<dbReference type="OrthoDB" id="5061070at2759"/>
<dbReference type="Gene3D" id="3.40.50.300">
    <property type="entry name" value="P-loop containing nucleotide triphosphate hydrolases"/>
    <property type="match status" value="1"/>
</dbReference>
<organism evidence="5 6">
    <name type="scientific">Triparma retinervis</name>
    <dbReference type="NCBI Taxonomy" id="2557542"/>
    <lineage>
        <taxon>Eukaryota</taxon>
        <taxon>Sar</taxon>
        <taxon>Stramenopiles</taxon>
        <taxon>Ochrophyta</taxon>
        <taxon>Bolidophyceae</taxon>
        <taxon>Parmales</taxon>
        <taxon>Triparmaceae</taxon>
        <taxon>Triparma</taxon>
    </lineage>
</organism>
<sequence>MVGFNTLIGLVCVAQATFATHTPQYTLSKRSFTPKSACVINSLKLRGGSDVESGGDDQYYPIDDINQYDNEIDDDDNMSFIKGAEKGALYDAYNLLHTLAQDFQKPFDAPAVLVVGHQSSGKSALIEALMGFQFNQVGGGTKTRRPVALRMQYNPKCKEPKCFLQGDDGVERPTSLTEIQEYIQAENLRLEKDPVRCFDSREINIRMEYKYCPNLILIDTPGLIAAPRTPKGSTSNMQTKALLASAKEAEKLVINKMRCQDYIILCVEDTADWKHGQTREIVQKADPDLSRTVIVNTKLDTKVPQFGDPADVEEFLKAPIVSKLAPHKLGGPFFTSVPSGRVGNGDSFLFRDDDEFVGACADNEETDREVVRSRLVSGPAITKALLPRVGISRLRGFLERRVDECYRRNVAKIVPLLQAEHAQAAKRLEACEKELDALSLDRLKAGADAFCEGFCAALKEAIHGSVVAPPSTFGETLGQENLSAGSFHDRCAMAVSERGWERLVVSDVGNKDHRLYGGSQYHRALREFTLATRCLRLPTITEDEVANAAGVGEVHDGVNFLRAACVIAVEKAKTSFDPLLDSLKLRTNHIMDRLFPVAEFMLRQKMERQGKNDYGRSAEGAEIIHNPQFRDLVRNIYEDFIDKCADSCMMRCRDDLTALTRYVTWDLNERSSGALMRSLPDQGDIVSVYQVAVASSEKAKKLEGSGKEAKGDSSMALARPSRNSGSLVGSNERERDYHNLLQLMEEAACSRDANRTNLVVSGLVQHIVTQWRESFGKSVCAKFNCFFLLPFVEEFQRHLRSELQRVYEGDMTHIFDLESSKKNLEKQVEELKNECAANKRLQEKFEAVSSMLQEQNPQQSMGGGKRGGGGDVRTSAKRRNQNTRR</sequence>
<name>A0A9W7E6M3_9STRA</name>
<dbReference type="InterPro" id="IPR027417">
    <property type="entry name" value="P-loop_NTPase"/>
</dbReference>
<dbReference type="PRINTS" id="PR00195">
    <property type="entry name" value="DYNAMIN"/>
</dbReference>
<dbReference type="PROSITE" id="PS51718">
    <property type="entry name" value="G_DYNAMIN_2"/>
    <property type="match status" value="1"/>
</dbReference>
<evidence type="ECO:0000313" key="5">
    <source>
        <dbReference type="EMBL" id="GMH67967.1"/>
    </source>
</evidence>
<reference evidence="5" key="1">
    <citation type="submission" date="2022-07" db="EMBL/GenBank/DDBJ databases">
        <title>Genome analysis of Parmales, a sister group of diatoms, reveals the evolutionary specialization of diatoms from phago-mixotrophs to photoautotrophs.</title>
        <authorList>
            <person name="Ban H."/>
            <person name="Sato S."/>
            <person name="Yoshikawa S."/>
            <person name="Kazumasa Y."/>
            <person name="Nakamura Y."/>
            <person name="Ichinomiya M."/>
            <person name="Saitoh K."/>
            <person name="Sato N."/>
            <person name="Blanc-Mathieu R."/>
            <person name="Endo H."/>
            <person name="Kuwata A."/>
            <person name="Ogata H."/>
        </authorList>
    </citation>
    <scope>NUCLEOTIDE SEQUENCE</scope>
</reference>
<dbReference type="InterPro" id="IPR022812">
    <property type="entry name" value="Dynamin"/>
</dbReference>
<dbReference type="InterPro" id="IPR001401">
    <property type="entry name" value="Dynamin_GTPase"/>
</dbReference>
<keyword evidence="3" id="KW-0732">Signal</keyword>
<feature type="compositionally biased region" description="Gly residues" evidence="2">
    <location>
        <begin position="861"/>
        <end position="871"/>
    </location>
</feature>
<evidence type="ECO:0000259" key="4">
    <source>
        <dbReference type="PROSITE" id="PS51718"/>
    </source>
</evidence>
<feature type="region of interest" description="Disordered" evidence="2">
    <location>
        <begin position="847"/>
        <end position="885"/>
    </location>
</feature>
<protein>
    <recommendedName>
        <fullName evidence="4">Dynamin-type G domain-containing protein</fullName>
    </recommendedName>
</protein>
<dbReference type="GO" id="GO:0005737">
    <property type="term" value="C:cytoplasm"/>
    <property type="evidence" value="ECO:0007669"/>
    <property type="project" value="TreeGrafter"/>
</dbReference>
<keyword evidence="6" id="KW-1185">Reference proteome</keyword>
<dbReference type="GO" id="GO:0008017">
    <property type="term" value="F:microtubule binding"/>
    <property type="evidence" value="ECO:0007669"/>
    <property type="project" value="TreeGrafter"/>
</dbReference>
<evidence type="ECO:0000313" key="6">
    <source>
        <dbReference type="Proteomes" id="UP001165082"/>
    </source>
</evidence>
<dbReference type="SUPFAM" id="SSF52540">
    <property type="entry name" value="P-loop containing nucleoside triphosphate hydrolases"/>
    <property type="match status" value="1"/>
</dbReference>